<evidence type="ECO:0000256" key="13">
    <source>
        <dbReference type="ARBA" id="ARBA00022918"/>
    </source>
</evidence>
<dbReference type="Pfam" id="PF13976">
    <property type="entry name" value="gag_pre-integrs"/>
    <property type="match status" value="1"/>
</dbReference>
<dbReference type="InterPro" id="IPR036875">
    <property type="entry name" value="Znf_CCHC_sf"/>
</dbReference>
<dbReference type="GO" id="GO:0003887">
    <property type="term" value="F:DNA-directed DNA polymerase activity"/>
    <property type="evidence" value="ECO:0007669"/>
    <property type="project" value="UniProtKB-KW"/>
</dbReference>
<evidence type="ECO:0000256" key="11">
    <source>
        <dbReference type="ARBA" id="ARBA00022842"/>
    </source>
</evidence>
<evidence type="ECO:0000256" key="10">
    <source>
        <dbReference type="ARBA" id="ARBA00022840"/>
    </source>
</evidence>
<keyword evidence="17" id="KW-0511">Multifunctional enzyme</keyword>
<evidence type="ECO:0000256" key="18">
    <source>
        <dbReference type="PROSITE-ProRule" id="PRU00047"/>
    </source>
</evidence>
<evidence type="ECO:0000256" key="8">
    <source>
        <dbReference type="ARBA" id="ARBA00022759"/>
    </source>
</evidence>
<feature type="region of interest" description="Disordered" evidence="19">
    <location>
        <begin position="194"/>
        <end position="224"/>
    </location>
</feature>
<keyword evidence="14" id="KW-0808">Transferase</keyword>
<dbReference type="InterPro" id="IPR012337">
    <property type="entry name" value="RNaseH-like_sf"/>
</dbReference>
<sequence>MAGINSVRIEPLNKDNFDTWKIQMQALLVKTEGWQYVSGQNVKPALVANNIVSAAAVKAWELNDEKAKSDIILSISPPELKQVKGHNTSKEVWDRLHAIYQSRGPARTATLLKNLMLRRMEEGEDVREHLRNFFDTVDKLAEMDIDINKDLLSVMLLYSLPKSFENFRCAIESRDELPTAEILRVKITEEYDARKGDSSERSASALMIKRSANKKKPSKSGDNKKTFKYRCHRCQKVGHKANECQSKVNQSEKESAKKADTVSLCAVVKSANVREKAANCRTDGVTANLGTENTNWCLDSGCTAHLCNDLSKFVDDIDETVRQQLNLANSASTHIVGKGTASIFTETEGQTKDVSVADTLYVPDLRMNLLSVGKITDRGYTVIFTNKKADIVDNRNGDVAITARRANGLYCVIGSSREGSTTAITSSAIASTEDYIVMWHRRMGHLNFRDLIKCDKNGSVRGMNLKDTTARPNCDVCTHGKMTRPPFSRRLERSTSPLQIVHTDLCGPMRTSSNAKALYFITFIDDYSRWCEIHFLKTKDEALEAFKKYKSYAKRKTGARILSLQSDNGGEYINKAFDAYMEQLGIKRRLTTPRTSEQNGVAERRNRTTVEMARCMLLGSRLSASFWAEAVNAANYVRNRCPSSTLNGKTPYELWIKRPPNVDYFREFGCDVYVLDKKPGIAKFEPRSKIGTFIGYSNENKGFRVWIPEEKKVVVTRDIKFAESRESPDRGEVSQDRSGDLFSYSEIDSKKSSTPISTGIDVNGNASRKEPEAVTWKFNSSDKSNEIVEDDIEDVTEYPIEDDFEDATECPIEDNFDDAAEYPIEEDIEDVAEADRAPENDDGSTESNRRGPGRPKLIRTGRRGRPAKQYHTANSASYQEDYVFQTEVSTKSALHGPDSDDWYRAMSEEVKSILNKETWSIVNRPRNRSIVGSRFFLRNKYAEDGKIERRKARIVAKGYSQRPGLDFHATFAPVARMGSIRMIIALAAQLDMEIHHIDVTTAYLNGVLQEEIYMELPPHLTSVLERLAQQEGDSITRTKAAHMLDQIQKGDTVCRLHKALYGLRQAGRCWHTNLDAVLKTYGAKNASSDPCIYYKGQGEDIILIATYVDDIVIAARDPKKIAKLKHFLNAKFELKDSKEIKRCLGIEFLRSKNEIRLKQSALIREILHRFDMID</sequence>
<evidence type="ECO:0000256" key="9">
    <source>
        <dbReference type="ARBA" id="ARBA00022801"/>
    </source>
</evidence>
<evidence type="ECO:0000256" key="5">
    <source>
        <dbReference type="ARBA" id="ARBA00022723"/>
    </source>
</evidence>
<evidence type="ECO:0000259" key="21">
    <source>
        <dbReference type="PROSITE" id="PS50994"/>
    </source>
</evidence>
<keyword evidence="12" id="KW-0229">DNA integration</keyword>
<keyword evidence="7" id="KW-0064">Aspartyl protease</keyword>
<dbReference type="PaxDb" id="67767-A0A0J7K814"/>
<keyword evidence="11" id="KW-0460">Magnesium</keyword>
<keyword evidence="14" id="KW-0239">DNA-directed DNA polymerase</keyword>
<dbReference type="InterPro" id="IPR054722">
    <property type="entry name" value="PolX-like_BBD"/>
</dbReference>
<dbReference type="GO" id="GO:0042575">
    <property type="term" value="C:DNA polymerase complex"/>
    <property type="evidence" value="ECO:0007669"/>
    <property type="project" value="UniProtKB-ARBA"/>
</dbReference>
<feature type="compositionally biased region" description="Basic residues" evidence="19">
    <location>
        <begin position="851"/>
        <end position="868"/>
    </location>
</feature>
<dbReference type="EMBL" id="LBMM01011990">
    <property type="protein sequence ID" value="KMQ86502.1"/>
    <property type="molecule type" value="Genomic_DNA"/>
</dbReference>
<dbReference type="PROSITE" id="PS50994">
    <property type="entry name" value="INTEGRASE"/>
    <property type="match status" value="1"/>
</dbReference>
<dbReference type="STRING" id="67767.A0A0J7K814"/>
<dbReference type="GO" id="GO:0004190">
    <property type="term" value="F:aspartic-type endopeptidase activity"/>
    <property type="evidence" value="ECO:0007669"/>
    <property type="project" value="UniProtKB-KW"/>
</dbReference>
<keyword evidence="14" id="KW-0548">Nucleotidyltransferase</keyword>
<dbReference type="GO" id="GO:0005524">
    <property type="term" value="F:ATP binding"/>
    <property type="evidence" value="ECO:0007669"/>
    <property type="project" value="UniProtKB-KW"/>
</dbReference>
<accession>A0A0J7K814</accession>
<evidence type="ECO:0000256" key="19">
    <source>
        <dbReference type="SAM" id="MobiDB-lite"/>
    </source>
</evidence>
<dbReference type="Pfam" id="PF00665">
    <property type="entry name" value="rve"/>
    <property type="match status" value="1"/>
</dbReference>
<evidence type="ECO:0000313" key="23">
    <source>
        <dbReference type="Proteomes" id="UP000036403"/>
    </source>
</evidence>
<dbReference type="SUPFAM" id="SSF57756">
    <property type="entry name" value="Retrovirus zinc finger-like domains"/>
    <property type="match status" value="1"/>
</dbReference>
<dbReference type="Pfam" id="PF07727">
    <property type="entry name" value="RVT_2"/>
    <property type="match status" value="2"/>
</dbReference>
<feature type="domain" description="Integrase catalytic" evidence="21">
    <location>
        <begin position="493"/>
        <end position="659"/>
    </location>
</feature>
<keyword evidence="13" id="KW-0695">RNA-directed DNA polymerase</keyword>
<dbReference type="SUPFAM" id="SSF53098">
    <property type="entry name" value="Ribonuclease H-like"/>
    <property type="match status" value="1"/>
</dbReference>
<evidence type="ECO:0000256" key="14">
    <source>
        <dbReference type="ARBA" id="ARBA00022932"/>
    </source>
</evidence>
<reference evidence="22 23" key="1">
    <citation type="submission" date="2015-04" db="EMBL/GenBank/DDBJ databases">
        <title>Lasius niger genome sequencing.</title>
        <authorList>
            <person name="Konorov E.A."/>
            <person name="Nikitin M.A."/>
            <person name="Kirill M.V."/>
            <person name="Chang P."/>
        </authorList>
    </citation>
    <scope>NUCLEOTIDE SEQUENCE [LARGE SCALE GENOMIC DNA]</scope>
    <source>
        <tissue evidence="22">Whole</tissue>
    </source>
</reference>
<keyword evidence="15" id="KW-0917">Virion maturation</keyword>
<dbReference type="InterPro" id="IPR057670">
    <property type="entry name" value="SH3_retrovirus"/>
</dbReference>
<dbReference type="OrthoDB" id="7600563at2759"/>
<dbReference type="GO" id="GO:0003676">
    <property type="term" value="F:nucleic acid binding"/>
    <property type="evidence" value="ECO:0007669"/>
    <property type="project" value="InterPro"/>
</dbReference>
<dbReference type="Pfam" id="PF14223">
    <property type="entry name" value="Retrotran_gag_2"/>
    <property type="match status" value="1"/>
</dbReference>
<keyword evidence="10" id="KW-0067">ATP-binding</keyword>
<evidence type="ECO:0000256" key="7">
    <source>
        <dbReference type="ARBA" id="ARBA00022750"/>
    </source>
</evidence>
<comment type="caution">
    <text evidence="22">The sequence shown here is derived from an EMBL/GenBank/DDBJ whole genome shotgun (WGS) entry which is preliminary data.</text>
</comment>
<organism evidence="22 23">
    <name type="scientific">Lasius niger</name>
    <name type="common">Black garden ant</name>
    <dbReference type="NCBI Taxonomy" id="67767"/>
    <lineage>
        <taxon>Eukaryota</taxon>
        <taxon>Metazoa</taxon>
        <taxon>Ecdysozoa</taxon>
        <taxon>Arthropoda</taxon>
        <taxon>Hexapoda</taxon>
        <taxon>Insecta</taxon>
        <taxon>Pterygota</taxon>
        <taxon>Neoptera</taxon>
        <taxon>Endopterygota</taxon>
        <taxon>Hymenoptera</taxon>
        <taxon>Apocrita</taxon>
        <taxon>Aculeata</taxon>
        <taxon>Formicoidea</taxon>
        <taxon>Formicidae</taxon>
        <taxon>Formicinae</taxon>
        <taxon>Lasius</taxon>
        <taxon>Lasius</taxon>
    </lineage>
</organism>
<dbReference type="PROSITE" id="PS50158">
    <property type="entry name" value="ZF_CCHC"/>
    <property type="match status" value="1"/>
</dbReference>
<evidence type="ECO:0000259" key="20">
    <source>
        <dbReference type="PROSITE" id="PS50158"/>
    </source>
</evidence>
<keyword evidence="9" id="KW-0378">Hydrolase</keyword>
<comment type="function">
    <text evidence="1">The aspartyl protease (PR) mediates the proteolytic cleavages of the Gag and Gag-Pol polyproteins after assembly of the VLP.</text>
</comment>
<feature type="region of interest" description="Disordered" evidence="19">
    <location>
        <begin position="744"/>
        <end position="773"/>
    </location>
</feature>
<dbReference type="SUPFAM" id="SSF56672">
    <property type="entry name" value="DNA/RNA polymerases"/>
    <property type="match status" value="1"/>
</dbReference>
<dbReference type="Gene3D" id="3.30.420.10">
    <property type="entry name" value="Ribonuclease H-like superfamily/Ribonuclease H"/>
    <property type="match status" value="1"/>
</dbReference>
<evidence type="ECO:0000313" key="22">
    <source>
        <dbReference type="EMBL" id="KMQ86502.1"/>
    </source>
</evidence>
<dbReference type="InterPro" id="IPR043502">
    <property type="entry name" value="DNA/RNA_pol_sf"/>
</dbReference>
<dbReference type="InterPro" id="IPR013103">
    <property type="entry name" value="RVT_2"/>
</dbReference>
<dbReference type="InterPro" id="IPR025724">
    <property type="entry name" value="GAG-pre-integrase_dom"/>
</dbReference>
<keyword evidence="3" id="KW-0645">Protease</keyword>
<dbReference type="InterPro" id="IPR001584">
    <property type="entry name" value="Integrase_cat-core"/>
</dbReference>
<dbReference type="GO" id="GO:0015074">
    <property type="term" value="P:DNA integration"/>
    <property type="evidence" value="ECO:0007669"/>
    <property type="project" value="UniProtKB-KW"/>
</dbReference>
<dbReference type="InterPro" id="IPR001878">
    <property type="entry name" value="Znf_CCHC"/>
</dbReference>
<dbReference type="Pfam" id="PF22936">
    <property type="entry name" value="Pol_BBD"/>
    <property type="match status" value="1"/>
</dbReference>
<dbReference type="GO" id="GO:0004519">
    <property type="term" value="F:endonuclease activity"/>
    <property type="evidence" value="ECO:0007669"/>
    <property type="project" value="UniProtKB-KW"/>
</dbReference>
<keyword evidence="23" id="KW-1185">Reference proteome</keyword>
<evidence type="ECO:0000256" key="6">
    <source>
        <dbReference type="ARBA" id="ARBA00022741"/>
    </source>
</evidence>
<keyword evidence="16" id="KW-0233">DNA recombination</keyword>
<name>A0A0J7K814_LASNI</name>
<evidence type="ECO:0000256" key="16">
    <source>
        <dbReference type="ARBA" id="ARBA00023172"/>
    </source>
</evidence>
<keyword evidence="18" id="KW-0862">Zinc</keyword>
<evidence type="ECO:0000256" key="17">
    <source>
        <dbReference type="ARBA" id="ARBA00023268"/>
    </source>
</evidence>
<dbReference type="GO" id="GO:0008270">
    <property type="term" value="F:zinc ion binding"/>
    <property type="evidence" value="ECO:0007669"/>
    <property type="project" value="UniProtKB-KW"/>
</dbReference>
<proteinExistence type="predicted"/>
<keyword evidence="4" id="KW-0540">Nuclease</keyword>
<dbReference type="PANTHER" id="PTHR42648">
    <property type="entry name" value="TRANSPOSASE, PUTATIVE-RELATED"/>
    <property type="match status" value="1"/>
</dbReference>
<evidence type="ECO:0000256" key="15">
    <source>
        <dbReference type="ARBA" id="ARBA00023113"/>
    </source>
</evidence>
<keyword evidence="8" id="KW-0255">Endonuclease</keyword>
<feature type="region of interest" description="Disordered" evidence="19">
    <location>
        <begin position="831"/>
        <end position="874"/>
    </location>
</feature>
<dbReference type="InterPro" id="IPR039537">
    <property type="entry name" value="Retrotran_Ty1/copia-like"/>
</dbReference>
<keyword evidence="2" id="KW-1188">Viral release from host cell</keyword>
<feature type="domain" description="CCHC-type" evidence="20">
    <location>
        <begin position="230"/>
        <end position="246"/>
    </location>
</feature>
<gene>
    <name evidence="22" type="ORF">RF55_14496</name>
</gene>
<evidence type="ECO:0000256" key="3">
    <source>
        <dbReference type="ARBA" id="ARBA00022670"/>
    </source>
</evidence>
<dbReference type="PANTHER" id="PTHR42648:SF11">
    <property type="entry name" value="TRANSPOSON TY4-P GAG-POL POLYPROTEIN"/>
    <property type="match status" value="1"/>
</dbReference>
<dbReference type="GO" id="GO:0003964">
    <property type="term" value="F:RNA-directed DNA polymerase activity"/>
    <property type="evidence" value="ECO:0007669"/>
    <property type="project" value="UniProtKB-KW"/>
</dbReference>
<keyword evidence="6" id="KW-0547">Nucleotide-binding</keyword>
<evidence type="ECO:0000256" key="2">
    <source>
        <dbReference type="ARBA" id="ARBA00022612"/>
    </source>
</evidence>
<evidence type="ECO:0000256" key="12">
    <source>
        <dbReference type="ARBA" id="ARBA00022908"/>
    </source>
</evidence>
<keyword evidence="5" id="KW-0479">Metal-binding</keyword>
<dbReference type="GO" id="GO:0006508">
    <property type="term" value="P:proteolysis"/>
    <property type="evidence" value="ECO:0007669"/>
    <property type="project" value="UniProtKB-KW"/>
</dbReference>
<dbReference type="InterPro" id="IPR036397">
    <property type="entry name" value="RNaseH_sf"/>
</dbReference>
<evidence type="ECO:0000256" key="4">
    <source>
        <dbReference type="ARBA" id="ARBA00022722"/>
    </source>
</evidence>
<dbReference type="Proteomes" id="UP000036403">
    <property type="component" value="Unassembled WGS sequence"/>
</dbReference>
<dbReference type="AlphaFoldDB" id="A0A0J7K814"/>
<dbReference type="Pfam" id="PF25597">
    <property type="entry name" value="SH3_retrovirus"/>
    <property type="match status" value="1"/>
</dbReference>
<keyword evidence="18" id="KW-0863">Zinc-finger</keyword>
<evidence type="ECO:0000256" key="1">
    <source>
        <dbReference type="ARBA" id="ARBA00002180"/>
    </source>
</evidence>
<dbReference type="GO" id="GO:0006310">
    <property type="term" value="P:DNA recombination"/>
    <property type="evidence" value="ECO:0007669"/>
    <property type="project" value="UniProtKB-KW"/>
</dbReference>
<protein>
    <submittedName>
        <fullName evidence="22">Rna-dependent dna polymerase</fullName>
    </submittedName>
</protein>